<dbReference type="Proteomes" id="UP001139293">
    <property type="component" value="Unassembled WGS sequence"/>
</dbReference>
<comment type="catalytic activity">
    <reaction evidence="12 14">
        <text>N(2)-formyl-N(1)-(5-phospho-beta-D-ribosyl)glycinamide + L-glutamine + ATP + H2O = 2-formamido-N(1)-(5-O-phospho-beta-D-ribosyl)acetamidine + L-glutamate + ADP + phosphate + H(+)</text>
        <dbReference type="Rhea" id="RHEA:17129"/>
        <dbReference type="ChEBI" id="CHEBI:15377"/>
        <dbReference type="ChEBI" id="CHEBI:15378"/>
        <dbReference type="ChEBI" id="CHEBI:29985"/>
        <dbReference type="ChEBI" id="CHEBI:30616"/>
        <dbReference type="ChEBI" id="CHEBI:43474"/>
        <dbReference type="ChEBI" id="CHEBI:58359"/>
        <dbReference type="ChEBI" id="CHEBI:147286"/>
        <dbReference type="ChEBI" id="CHEBI:147287"/>
        <dbReference type="ChEBI" id="CHEBI:456216"/>
        <dbReference type="EC" id="6.3.5.3"/>
    </reaction>
</comment>
<dbReference type="InterPro" id="IPR041609">
    <property type="entry name" value="PurL_linker"/>
</dbReference>
<dbReference type="InterPro" id="IPR010918">
    <property type="entry name" value="PurM-like_C_dom"/>
</dbReference>
<evidence type="ECO:0000256" key="3">
    <source>
        <dbReference type="ARBA" id="ARBA00008608"/>
    </source>
</evidence>
<evidence type="ECO:0000256" key="14">
    <source>
        <dbReference type="HAMAP-Rule" id="MF_00419"/>
    </source>
</evidence>
<dbReference type="SUPFAM" id="SSF82697">
    <property type="entry name" value="PurS-like"/>
    <property type="match status" value="1"/>
</dbReference>
<protein>
    <recommendedName>
        <fullName evidence="14">Phosphoribosylformylglycinamidine synthase</fullName>
        <shortName evidence="14">FGAM synthase</shortName>
        <shortName evidence="14">FGAMS</shortName>
        <ecNumber evidence="14">6.3.5.3</ecNumber>
    </recommendedName>
    <alternativeName>
        <fullName evidence="14">Formylglycinamide ribonucleotide amidotransferase</fullName>
        <shortName evidence="14">FGAR amidotransferase</shortName>
        <shortName evidence="14">FGAR-AT</shortName>
    </alternativeName>
</protein>
<dbReference type="SUPFAM" id="SSF55326">
    <property type="entry name" value="PurM N-terminal domain-like"/>
    <property type="match status" value="2"/>
</dbReference>
<feature type="binding site" evidence="14">
    <location>
        <begin position="305"/>
        <end position="316"/>
    </location>
    <ligand>
        <name>ATP</name>
        <dbReference type="ChEBI" id="CHEBI:30616"/>
    </ligand>
</feature>
<dbReference type="SUPFAM" id="SSF52317">
    <property type="entry name" value="Class I glutamine amidotransferase-like"/>
    <property type="match status" value="1"/>
</dbReference>
<feature type="active site" evidence="14">
    <location>
        <position position="1260"/>
    </location>
</feature>
<sequence>MEIIRGAPALSAFRVQKLMQACESAALPVRQIYAEFIHLADLNESLNDTENLQLEKILTYGPAIEAHTPEGHLHFVTPRPGTISPWSSKATDIAHNCGLNKVKRLERGIAYYVVSDALSAEQTKTLNALLHDRMVEVILPSFDDANVLFARTEPAKFNSVDVLSQGRAALEQANTKLGLALADDEIDYLVENFTRLGRNPNDIELMMFAQANSEHCRHKIFNADWTIDGEVQPKSLFKMIKNTFEKTPDNVLSAYKDNAAVMTGSTAGRFFPKQDGVYGYHTEPMHILMKVETHNHPTAISPYPGAATGSGGEIRDEGATGRGSKPKAGLTGFSVSNLKIPGFVQPWEADYGKPDRIVTALDIMTEGPLGGAAFNNEFGRPALVGYFRTYEQEVNSHNGVEVRGYHKPIMLAGGLGNIREEHVQKGEITVGAKLVVLGGPAMNIGLGGGAASSMTSGQSSEDLDFASVQRENPEMERRCQEVIDRCWQMGDANPIQFIHDVGAGGLSNAFPELVNDGERGGKFELRKVPSDEPGMSPLEIWCNESQERYVMSIAPENIELFTQICQRERAPFAVVGVATEEKELVLSDEHFENHPIDLPLEVLLGKAPKMSRDVVSAKANSAALDQSSIEVKEAAHRLLRLPTIAEKTFLITIGDRTVTGLVNRDQMVGPWQVPVADCAVTASSYDSYTGEAMSMGERTPLALLDFGASARMAVAESIMNIAGTDIGSFKHIKLSANWMSPAGHPGEDAGLYEAVKAIGEELCPDLSLTIPVGKDSMSMKTAWEENGVQKTVTSPMSLVITAFGVVQDVRNTVTPELRTDKGDTDLLLLDLGLGQNRLGGSCLAQVYSELGDIAPDLDNSATLKGFFETIQPMIADKSIIAYHDRSDGGLYTTLVEMAFAGHTGLNVDLSALSGTDVERLFNEELGAVIQVRRQDAAIITEKFAAAGVPCHKVAELTDTDCIAIFDGAREVLTETRTSLRTIWAETTYRMQALRDNPECAKEEFELKQDASDLGLTVDLSFDPSEDVAAPFILKGAAPKMAILREQGVNSHIEMAAAFDRAGFESTDVHMSDILSGRISLEEFQGLVACGGFSYGDVLGAGEGWAKSILFNERAREQFSQFFERNDSFSLGVCNGCQMLSNLKDIIPGTELWPHFVRNRSERFEARFSLVEVQKSPSLFFQGMEGSRMPIAVSHGEGRAEFATPEALAAAEASGTVALRYVDGNGQIATQYPQNPNGSPNAITALSSTDGRVTIMMPHPERVFRTVANSWHPESWGEDSPWMRMFRNVRKSVG</sequence>
<keyword evidence="6 14" id="KW-0479">Metal-binding</keyword>
<keyword evidence="11 14" id="KW-0315">Glutamine amidotransferase</keyword>
<evidence type="ECO:0000313" key="21">
    <source>
        <dbReference type="Proteomes" id="UP001139293"/>
    </source>
</evidence>
<evidence type="ECO:0000313" key="20">
    <source>
        <dbReference type="EMBL" id="MCL1139687.1"/>
    </source>
</evidence>
<feature type="domain" description="Phosphoribosylformylglycinamidine synthase N-terminal" evidence="18">
    <location>
        <begin position="35"/>
        <end position="149"/>
    </location>
</feature>
<feature type="domain" description="PurM-like C-terminal" evidence="16">
    <location>
        <begin position="832"/>
        <end position="960"/>
    </location>
</feature>
<dbReference type="RefSeq" id="WP_248950837.1">
    <property type="nucleotide sequence ID" value="NZ_JAKILB010000008.1"/>
</dbReference>
<gene>
    <name evidence="14 20" type="primary">purL</name>
    <name evidence="20" type="synonym">purI</name>
    <name evidence="20" type="ORF">L2740_14150</name>
</gene>
<dbReference type="EMBL" id="JAKILB010000008">
    <property type="protein sequence ID" value="MCL1139687.1"/>
    <property type="molecule type" value="Genomic_DNA"/>
</dbReference>
<keyword evidence="4 14" id="KW-0963">Cytoplasm</keyword>
<dbReference type="GO" id="GO:0006189">
    <property type="term" value="P:'de novo' IMP biosynthetic process"/>
    <property type="evidence" value="ECO:0007669"/>
    <property type="project" value="UniProtKB-UniRule"/>
</dbReference>
<evidence type="ECO:0000256" key="11">
    <source>
        <dbReference type="ARBA" id="ARBA00022962"/>
    </source>
</evidence>
<dbReference type="NCBIfam" id="TIGR01735">
    <property type="entry name" value="FGAM_synt"/>
    <property type="match status" value="1"/>
</dbReference>
<dbReference type="GO" id="GO:0004642">
    <property type="term" value="F:phosphoribosylformylglycinamidine synthase activity"/>
    <property type="evidence" value="ECO:0007669"/>
    <property type="project" value="UniProtKB-UniRule"/>
</dbReference>
<evidence type="ECO:0000259" key="17">
    <source>
        <dbReference type="Pfam" id="PF18072"/>
    </source>
</evidence>
<keyword evidence="21" id="KW-1185">Reference proteome</keyword>
<evidence type="ECO:0000256" key="15">
    <source>
        <dbReference type="SAM" id="MobiDB-lite"/>
    </source>
</evidence>
<comment type="caution">
    <text evidence="14">Lacks conserved residue(s) required for the propagation of feature annotation.</text>
</comment>
<name>A0A9X1ZGZ7_9GAMM</name>
<dbReference type="CDD" id="cd02204">
    <property type="entry name" value="PurL_repeat2"/>
    <property type="match status" value="1"/>
</dbReference>
<dbReference type="GO" id="GO:0005524">
    <property type="term" value="F:ATP binding"/>
    <property type="evidence" value="ECO:0007669"/>
    <property type="project" value="UniProtKB-UniRule"/>
</dbReference>
<dbReference type="Gene3D" id="3.40.50.880">
    <property type="match status" value="1"/>
</dbReference>
<feature type="active site" evidence="14">
    <location>
        <position position="1258"/>
    </location>
</feature>
<comment type="subcellular location">
    <subcellularLocation>
        <location evidence="1 14">Cytoplasm</location>
    </subcellularLocation>
</comment>
<comment type="pathway">
    <text evidence="2 14">Purine metabolism; IMP biosynthesis via de novo pathway; 5-amino-1-(5-phospho-D-ribosyl)imidazole from N(2)-formyl-N(1)-(5-phospho-D-ribosyl)glycinamide: step 1/2.</text>
</comment>
<dbReference type="PROSITE" id="PS51273">
    <property type="entry name" value="GATASE_TYPE_1"/>
    <property type="match status" value="1"/>
</dbReference>
<dbReference type="PANTHER" id="PTHR10099:SF1">
    <property type="entry name" value="PHOSPHORIBOSYLFORMYLGLYCINAMIDINE SYNTHASE"/>
    <property type="match status" value="1"/>
</dbReference>
<keyword evidence="10 14" id="KW-0460">Magnesium</keyword>
<organism evidence="20 21">
    <name type="scientific">Shewanella pneumatophori</name>
    <dbReference type="NCBI Taxonomy" id="314092"/>
    <lineage>
        <taxon>Bacteria</taxon>
        <taxon>Pseudomonadati</taxon>
        <taxon>Pseudomonadota</taxon>
        <taxon>Gammaproteobacteria</taxon>
        <taxon>Alteromonadales</taxon>
        <taxon>Shewanellaceae</taxon>
        <taxon>Shewanella</taxon>
    </lineage>
</organism>
<dbReference type="HAMAP" id="MF_00419">
    <property type="entry name" value="PurL_1"/>
    <property type="match status" value="1"/>
</dbReference>
<feature type="binding site" evidence="14">
    <location>
        <position position="884"/>
    </location>
    <ligand>
        <name>Mg(2+)</name>
        <dbReference type="ChEBI" id="CHEBI:18420"/>
    </ligand>
</feature>
<dbReference type="Pfam" id="PF13507">
    <property type="entry name" value="GATase_5"/>
    <property type="match status" value="1"/>
</dbReference>
<dbReference type="CDD" id="cd01740">
    <property type="entry name" value="GATase1_FGAR_AT"/>
    <property type="match status" value="1"/>
</dbReference>
<dbReference type="InterPro" id="IPR010073">
    <property type="entry name" value="PurL_large"/>
</dbReference>
<dbReference type="PANTHER" id="PTHR10099">
    <property type="entry name" value="PHOSPHORIBOSYLFORMYLGLYCINAMIDINE SYNTHASE"/>
    <property type="match status" value="1"/>
</dbReference>
<evidence type="ECO:0000256" key="5">
    <source>
        <dbReference type="ARBA" id="ARBA00022598"/>
    </source>
</evidence>
<keyword evidence="5 14" id="KW-0436">Ligase</keyword>
<dbReference type="CDD" id="cd02203">
    <property type="entry name" value="PurL_repeat1"/>
    <property type="match status" value="1"/>
</dbReference>
<comment type="subunit">
    <text evidence="14">Monomer.</text>
</comment>
<dbReference type="FunFam" id="3.30.1330.10:FF:000005">
    <property type="entry name" value="Phosphoribosylformylglycinamidine synthase"/>
    <property type="match status" value="1"/>
</dbReference>
<dbReference type="Gene3D" id="3.90.650.10">
    <property type="entry name" value="PurM-like C-terminal domain"/>
    <property type="match status" value="2"/>
</dbReference>
<dbReference type="NCBIfam" id="NF003672">
    <property type="entry name" value="PRK05297.1"/>
    <property type="match status" value="1"/>
</dbReference>
<accession>A0A9X1ZGZ7</accession>
<feature type="binding site" evidence="14">
    <location>
        <position position="720"/>
    </location>
    <ligand>
        <name>Mg(2+)</name>
        <dbReference type="ChEBI" id="CHEBI:18420"/>
    </ligand>
</feature>
<evidence type="ECO:0000256" key="12">
    <source>
        <dbReference type="ARBA" id="ARBA00052585"/>
    </source>
</evidence>
<dbReference type="InterPro" id="IPR055181">
    <property type="entry name" value="FGAR-AT_PurM_N-like"/>
</dbReference>
<evidence type="ECO:0000256" key="7">
    <source>
        <dbReference type="ARBA" id="ARBA00022741"/>
    </source>
</evidence>
<feature type="binding site" evidence="14">
    <location>
        <position position="677"/>
    </location>
    <ligand>
        <name>Mg(2+)</name>
        <dbReference type="ChEBI" id="CHEBI:18420"/>
    </ligand>
</feature>
<evidence type="ECO:0000256" key="9">
    <source>
        <dbReference type="ARBA" id="ARBA00022840"/>
    </source>
</evidence>
<dbReference type="Pfam" id="PF22689">
    <property type="entry name" value="FGAR-AT_PurM_N-like"/>
    <property type="match status" value="1"/>
</dbReference>
<comment type="similarity">
    <text evidence="3 14">In the N-terminal section; belongs to the FGAMS family.</text>
</comment>
<comment type="function">
    <text evidence="13 14">Phosphoribosylformylglycinamidine synthase involved in the purines biosynthetic pathway. Catalyzes the ATP-dependent conversion of formylglycinamide ribonucleotide (FGAR) and glutamine to yield formylglycinamidine ribonucleotide (FGAM) and glutamate.</text>
</comment>
<dbReference type="Pfam" id="PF18076">
    <property type="entry name" value="FGAR-AT_N"/>
    <property type="match status" value="1"/>
</dbReference>
<dbReference type="InterPro" id="IPR040707">
    <property type="entry name" value="FGAR-AT_N"/>
</dbReference>
<dbReference type="Pfam" id="PF18072">
    <property type="entry name" value="FGAR-AT_linker"/>
    <property type="match status" value="1"/>
</dbReference>
<evidence type="ECO:0000256" key="2">
    <source>
        <dbReference type="ARBA" id="ARBA00004920"/>
    </source>
</evidence>
<feature type="binding site" evidence="14">
    <location>
        <position position="676"/>
    </location>
    <ligand>
        <name>ATP</name>
        <dbReference type="ChEBI" id="CHEBI:30616"/>
    </ligand>
</feature>
<feature type="domain" description="FGAR-AT PurM N-terminal-like" evidence="19">
    <location>
        <begin position="646"/>
        <end position="804"/>
    </location>
</feature>
<feature type="region of interest" description="Disordered" evidence="15">
    <location>
        <begin position="308"/>
        <end position="327"/>
    </location>
</feature>
<keyword evidence="7 14" id="KW-0547">Nucleotide-binding</keyword>
<comment type="caution">
    <text evidence="20">The sequence shown here is derived from an EMBL/GenBank/DDBJ whole genome shotgun (WGS) entry which is preliminary data.</text>
</comment>
<feature type="domain" description="Phosphoribosylformylglycinamidine synthase linker" evidence="17">
    <location>
        <begin position="170"/>
        <end position="219"/>
    </location>
</feature>
<evidence type="ECO:0000259" key="18">
    <source>
        <dbReference type="Pfam" id="PF18076"/>
    </source>
</evidence>
<evidence type="ECO:0000256" key="4">
    <source>
        <dbReference type="ARBA" id="ARBA00022490"/>
    </source>
</evidence>
<evidence type="ECO:0000256" key="1">
    <source>
        <dbReference type="ARBA" id="ARBA00004496"/>
    </source>
</evidence>
<dbReference type="Pfam" id="PF02769">
    <property type="entry name" value="AIRS_C"/>
    <property type="match status" value="2"/>
</dbReference>
<evidence type="ECO:0000256" key="10">
    <source>
        <dbReference type="ARBA" id="ARBA00022842"/>
    </source>
</evidence>
<dbReference type="FunFam" id="3.30.1330.10:FF:000002">
    <property type="entry name" value="Phosphoribosylformylglycinamidine synthase"/>
    <property type="match status" value="1"/>
</dbReference>
<dbReference type="Gene3D" id="3.30.1330.10">
    <property type="entry name" value="PurM-like, N-terminal domain"/>
    <property type="match status" value="2"/>
</dbReference>
<feature type="binding site" evidence="14">
    <location>
        <position position="716"/>
    </location>
    <ligand>
        <name>Mg(2+)</name>
        <dbReference type="ChEBI" id="CHEBI:18420"/>
    </ligand>
</feature>
<evidence type="ECO:0000256" key="6">
    <source>
        <dbReference type="ARBA" id="ARBA00022723"/>
    </source>
</evidence>
<dbReference type="EC" id="6.3.5.3" evidence="14"/>
<dbReference type="Gene3D" id="1.10.8.750">
    <property type="entry name" value="Phosphoribosylformylglycinamidine synthase, linker domain"/>
    <property type="match status" value="1"/>
</dbReference>
<dbReference type="GO" id="GO:0005737">
    <property type="term" value="C:cytoplasm"/>
    <property type="evidence" value="ECO:0007669"/>
    <property type="project" value="UniProtKB-SubCell"/>
</dbReference>
<dbReference type="FunFam" id="1.10.8.750:FF:000002">
    <property type="entry name" value="Phosphoribosylformylglycinamidine synthase"/>
    <property type="match status" value="1"/>
</dbReference>
<dbReference type="GO" id="GO:0046872">
    <property type="term" value="F:metal ion binding"/>
    <property type="evidence" value="ECO:0007669"/>
    <property type="project" value="UniProtKB-KW"/>
</dbReference>
<dbReference type="FunFam" id="3.40.50.880:FF:000008">
    <property type="entry name" value="Phosphoribosylformylglycinamidine synthase"/>
    <property type="match status" value="1"/>
</dbReference>
<evidence type="ECO:0000256" key="13">
    <source>
        <dbReference type="ARBA" id="ARBA00057317"/>
    </source>
</evidence>
<reference evidence="20" key="1">
    <citation type="submission" date="2022-01" db="EMBL/GenBank/DDBJ databases">
        <title>Whole genome-based taxonomy of the Shewanellaceae.</title>
        <authorList>
            <person name="Martin-Rodriguez A.J."/>
        </authorList>
    </citation>
    <scope>NUCLEOTIDE SEQUENCE</scope>
    <source>
        <strain evidence="20">KCTC 23973</strain>
    </source>
</reference>
<dbReference type="InterPro" id="IPR036921">
    <property type="entry name" value="PurM-like_N_sf"/>
</dbReference>
<keyword evidence="9 14" id="KW-0067">ATP-binding</keyword>
<dbReference type="SUPFAM" id="SSF109736">
    <property type="entry name" value="FGAM synthase PurL, linker domain"/>
    <property type="match status" value="1"/>
</dbReference>
<dbReference type="SUPFAM" id="SSF56042">
    <property type="entry name" value="PurM C-terminal domain-like"/>
    <property type="match status" value="2"/>
</dbReference>
<dbReference type="FunFam" id="3.90.650.10:FF:000002">
    <property type="entry name" value="Phosphoribosylformylglycinamidine synthase"/>
    <property type="match status" value="1"/>
</dbReference>
<feature type="active site" description="Nucleophile" evidence="14">
    <location>
        <position position="1133"/>
    </location>
</feature>
<dbReference type="InterPro" id="IPR036676">
    <property type="entry name" value="PurM-like_C_sf"/>
</dbReference>
<dbReference type="SMART" id="SM01211">
    <property type="entry name" value="GATase_5"/>
    <property type="match status" value="1"/>
</dbReference>
<dbReference type="InterPro" id="IPR029062">
    <property type="entry name" value="Class_I_gatase-like"/>
</dbReference>
<evidence type="ECO:0000259" key="19">
    <source>
        <dbReference type="Pfam" id="PF22689"/>
    </source>
</evidence>
<evidence type="ECO:0000256" key="8">
    <source>
        <dbReference type="ARBA" id="ARBA00022755"/>
    </source>
</evidence>
<feature type="binding site" evidence="14">
    <location>
        <position position="886"/>
    </location>
    <ligand>
        <name>ATP</name>
        <dbReference type="ChEBI" id="CHEBI:30616"/>
    </ligand>
</feature>
<dbReference type="InterPro" id="IPR036604">
    <property type="entry name" value="PurS-like_sf"/>
</dbReference>
<feature type="domain" description="PurM-like C-terminal" evidence="16">
    <location>
        <begin position="430"/>
        <end position="586"/>
    </location>
</feature>
<evidence type="ECO:0000259" key="16">
    <source>
        <dbReference type="Pfam" id="PF02769"/>
    </source>
</evidence>
<keyword evidence="8 14" id="KW-0658">Purine biosynthesis</keyword>
<proteinExistence type="inferred from homology"/>